<keyword evidence="2" id="KW-0812">Transmembrane</keyword>
<gene>
    <name evidence="3" type="ORF">GCM10007298_38650</name>
</gene>
<feature type="transmembrane region" description="Helical" evidence="2">
    <location>
        <begin position="64"/>
        <end position="82"/>
    </location>
</feature>
<evidence type="ECO:0000256" key="2">
    <source>
        <dbReference type="SAM" id="Phobius"/>
    </source>
</evidence>
<evidence type="ECO:0008006" key="5">
    <source>
        <dbReference type="Google" id="ProtNLM"/>
    </source>
</evidence>
<dbReference type="Proteomes" id="UP000632454">
    <property type="component" value="Unassembled WGS sequence"/>
</dbReference>
<evidence type="ECO:0000256" key="1">
    <source>
        <dbReference type="SAM" id="MobiDB-lite"/>
    </source>
</evidence>
<evidence type="ECO:0000313" key="4">
    <source>
        <dbReference type="Proteomes" id="UP000632454"/>
    </source>
</evidence>
<proteinExistence type="predicted"/>
<reference evidence="4" key="1">
    <citation type="journal article" date="2019" name="Int. J. Syst. Evol. Microbiol.">
        <title>The Global Catalogue of Microorganisms (GCM) 10K type strain sequencing project: providing services to taxonomists for standard genome sequencing and annotation.</title>
        <authorList>
            <consortium name="The Broad Institute Genomics Platform"/>
            <consortium name="The Broad Institute Genome Sequencing Center for Infectious Disease"/>
            <person name="Wu L."/>
            <person name="Ma J."/>
        </authorList>
    </citation>
    <scope>NUCLEOTIDE SEQUENCE [LARGE SCALE GENOMIC DNA]</scope>
    <source>
        <strain evidence="4">CCM 7855</strain>
    </source>
</reference>
<evidence type="ECO:0000313" key="3">
    <source>
        <dbReference type="EMBL" id="GGF39224.1"/>
    </source>
</evidence>
<dbReference type="EMBL" id="BMCS01000003">
    <property type="protein sequence ID" value="GGF39224.1"/>
    <property type="molecule type" value="Genomic_DNA"/>
</dbReference>
<protein>
    <recommendedName>
        <fullName evidence="5">DUF2530 domain-containing protein</fullName>
    </recommendedName>
</protein>
<sequence length="95" mass="10292">MTPEPDDDHKPLRDYYGADKDEPSSGGFSVPQWVIVTLVSIVTVVWAGSLILDAFVKSYDPPATISLAFMAVVSALLGSGVVRSLPRRKGRDDEN</sequence>
<organism evidence="3 4">
    <name type="scientific">Williamsia phyllosphaerae</name>
    <dbReference type="NCBI Taxonomy" id="885042"/>
    <lineage>
        <taxon>Bacteria</taxon>
        <taxon>Bacillati</taxon>
        <taxon>Actinomycetota</taxon>
        <taxon>Actinomycetes</taxon>
        <taxon>Mycobacteriales</taxon>
        <taxon>Nocardiaceae</taxon>
        <taxon>Williamsia</taxon>
    </lineage>
</organism>
<dbReference type="RefSeq" id="WP_188492031.1">
    <property type="nucleotide sequence ID" value="NZ_BMCS01000003.1"/>
</dbReference>
<keyword evidence="2" id="KW-0472">Membrane</keyword>
<name>A0ABQ1V619_9NOCA</name>
<feature type="compositionally biased region" description="Basic and acidic residues" evidence="1">
    <location>
        <begin position="7"/>
        <end position="23"/>
    </location>
</feature>
<feature type="region of interest" description="Disordered" evidence="1">
    <location>
        <begin position="1"/>
        <end position="26"/>
    </location>
</feature>
<comment type="caution">
    <text evidence="3">The sequence shown here is derived from an EMBL/GenBank/DDBJ whole genome shotgun (WGS) entry which is preliminary data.</text>
</comment>
<feature type="transmembrane region" description="Helical" evidence="2">
    <location>
        <begin position="33"/>
        <end position="52"/>
    </location>
</feature>
<keyword evidence="2" id="KW-1133">Transmembrane helix</keyword>
<accession>A0ABQ1V619</accession>
<keyword evidence="4" id="KW-1185">Reference proteome</keyword>